<dbReference type="Pfam" id="PF08241">
    <property type="entry name" value="Methyltransf_11"/>
    <property type="match status" value="1"/>
</dbReference>
<dbReference type="InterPro" id="IPR029063">
    <property type="entry name" value="SAM-dependent_MTases_sf"/>
</dbReference>
<gene>
    <name evidence="3" type="ORF">V5E97_24335</name>
</gene>
<sequence length="261" mass="28514">MSTPDEILDYNRQAWDRQVERGNCWTVPVGPEVIDRARRGDWSVVLTPSKPIPADWFPPLAGLEVLCLASGGGQQGPILSAAGARVTVFDNSPKQLAQDRLVAEREGLALETVQGDMADLSPFADARFDLIFHPCSNTFAPDVRPVWREAYRVLRPGGSLLAGFTNPVAYLFDEAASERGELRVAYTIPYSDLTSLTEEERRRLAERDEPLAFGHTLDDQIGGQLAAGFVLTGFYEDIDPGSVLGDHIPSYIATRASKPGA</sequence>
<dbReference type="EC" id="2.1.-.-" evidence="3"/>
<protein>
    <submittedName>
        <fullName evidence="3">Class I SAM-dependent methyltransferase</fullName>
        <ecNumber evidence="3">2.1.-.-</ecNumber>
    </submittedName>
</protein>
<dbReference type="CDD" id="cd02440">
    <property type="entry name" value="AdoMet_MTases"/>
    <property type="match status" value="1"/>
</dbReference>
<dbReference type="AlphaFoldDB" id="A0AAU7CSU7"/>
<dbReference type="EMBL" id="CP155447">
    <property type="protein sequence ID" value="XBH08365.1"/>
    <property type="molecule type" value="Genomic_DNA"/>
</dbReference>
<evidence type="ECO:0000313" key="3">
    <source>
        <dbReference type="EMBL" id="XBH08365.1"/>
    </source>
</evidence>
<dbReference type="InterPro" id="IPR050447">
    <property type="entry name" value="Erg6_SMT_methyltransf"/>
</dbReference>
<dbReference type="SUPFAM" id="SSF53335">
    <property type="entry name" value="S-adenosyl-L-methionine-dependent methyltransferases"/>
    <property type="match status" value="1"/>
</dbReference>
<keyword evidence="1 3" id="KW-0808">Transferase</keyword>
<reference evidence="3" key="1">
    <citation type="submission" date="2024-05" db="EMBL/GenBank/DDBJ databases">
        <title>Planctomycetes of the genus Singulisphaera possess chitinolytic capabilities.</title>
        <authorList>
            <person name="Ivanova A."/>
        </authorList>
    </citation>
    <scope>NUCLEOTIDE SEQUENCE</scope>
    <source>
        <strain evidence="3">Ch08T</strain>
    </source>
</reference>
<dbReference type="InterPro" id="IPR013216">
    <property type="entry name" value="Methyltransf_11"/>
</dbReference>
<dbReference type="RefSeq" id="WP_406701207.1">
    <property type="nucleotide sequence ID" value="NZ_CP155447.1"/>
</dbReference>
<dbReference type="GO" id="GO:0003838">
    <property type="term" value="F:sterol 24-C-methyltransferase activity"/>
    <property type="evidence" value="ECO:0007669"/>
    <property type="project" value="TreeGrafter"/>
</dbReference>
<accession>A0AAU7CSU7</accession>
<proteinExistence type="predicted"/>
<dbReference type="GO" id="GO:0016126">
    <property type="term" value="P:sterol biosynthetic process"/>
    <property type="evidence" value="ECO:0007669"/>
    <property type="project" value="TreeGrafter"/>
</dbReference>
<feature type="domain" description="Methyltransferase type 11" evidence="2">
    <location>
        <begin position="66"/>
        <end position="161"/>
    </location>
</feature>
<dbReference type="PANTHER" id="PTHR44068:SF1">
    <property type="entry name" value="HYPOTHETICAL LOC100005854"/>
    <property type="match status" value="1"/>
</dbReference>
<dbReference type="GO" id="GO:0032259">
    <property type="term" value="P:methylation"/>
    <property type="evidence" value="ECO:0007669"/>
    <property type="project" value="UniProtKB-KW"/>
</dbReference>
<dbReference type="Gene3D" id="3.40.50.150">
    <property type="entry name" value="Vaccinia Virus protein VP39"/>
    <property type="match status" value="1"/>
</dbReference>
<keyword evidence="3" id="KW-0489">Methyltransferase</keyword>
<dbReference type="PANTHER" id="PTHR44068">
    <property type="entry name" value="ZGC:194242"/>
    <property type="match status" value="1"/>
</dbReference>
<evidence type="ECO:0000256" key="1">
    <source>
        <dbReference type="ARBA" id="ARBA00022679"/>
    </source>
</evidence>
<name>A0AAU7CSU7_9BACT</name>
<evidence type="ECO:0000259" key="2">
    <source>
        <dbReference type="Pfam" id="PF08241"/>
    </source>
</evidence>
<organism evidence="3">
    <name type="scientific">Singulisphaera sp. Ch08</name>
    <dbReference type="NCBI Taxonomy" id="3120278"/>
    <lineage>
        <taxon>Bacteria</taxon>
        <taxon>Pseudomonadati</taxon>
        <taxon>Planctomycetota</taxon>
        <taxon>Planctomycetia</taxon>
        <taxon>Isosphaerales</taxon>
        <taxon>Isosphaeraceae</taxon>
        <taxon>Singulisphaera</taxon>
    </lineage>
</organism>